<proteinExistence type="inferred from homology"/>
<evidence type="ECO:0000259" key="8">
    <source>
        <dbReference type="PROSITE" id="PS52029"/>
    </source>
</evidence>
<sequence length="264" mass="30550">MNRRWWLKAGALALAGCGVKSEVSEKKPDLFQQRLFVLPDEVKHLPLAKQMQARGFTFGAKTFIRIFKKDRFLEIWQLRPDGEFHLYQSFPICVYSGELGPKLREGDKQSPEGFYEVGLNQLNPNSRYHLSFNLGFPNAYDRAHGYTGKYLMVHGNCVSIGCYAMGDEQIEVIYAIVQAALRRGQLAVPVHVFPFHLTEENLKLYSNHRWYEFWRMLKPGYDYFEQHHVPPKISVSDKQYVVSPPLGEERRILESKGSLFASKD</sequence>
<protein>
    <submittedName>
        <fullName evidence="9">Uncharacterized protein conserved in bacteria</fullName>
    </submittedName>
</protein>
<evidence type="ECO:0000256" key="2">
    <source>
        <dbReference type="ARBA" id="ARBA00005992"/>
    </source>
</evidence>
<dbReference type="OrthoDB" id="9809748at2"/>
<dbReference type="AlphaFoldDB" id="A0A380MXX0"/>
<gene>
    <name evidence="9" type="ORF">NCTC13337_02187</name>
</gene>
<dbReference type="SUPFAM" id="SSF141523">
    <property type="entry name" value="L,D-transpeptidase catalytic domain-like"/>
    <property type="match status" value="1"/>
</dbReference>
<evidence type="ECO:0000256" key="3">
    <source>
        <dbReference type="ARBA" id="ARBA00022679"/>
    </source>
</evidence>
<keyword evidence="10" id="KW-1185">Reference proteome</keyword>
<keyword evidence="5 7" id="KW-0573">Peptidoglycan synthesis</keyword>
<comment type="similarity">
    <text evidence="2">Belongs to the YkuD family.</text>
</comment>
<accession>A0A380MXX0</accession>
<evidence type="ECO:0000313" key="10">
    <source>
        <dbReference type="Proteomes" id="UP000254601"/>
    </source>
</evidence>
<name>A0A380MXX0_9GAMM</name>
<feature type="active site" description="Proton donor/acceptor" evidence="7">
    <location>
        <position position="154"/>
    </location>
</feature>
<keyword evidence="3" id="KW-0808">Transferase</keyword>
<dbReference type="EMBL" id="UHIC01000001">
    <property type="protein sequence ID" value="SUO97132.1"/>
    <property type="molecule type" value="Genomic_DNA"/>
</dbReference>
<dbReference type="GO" id="GO:0008360">
    <property type="term" value="P:regulation of cell shape"/>
    <property type="evidence" value="ECO:0007669"/>
    <property type="project" value="UniProtKB-UniRule"/>
</dbReference>
<dbReference type="RefSeq" id="WP_115306117.1">
    <property type="nucleotide sequence ID" value="NZ_LWHB01000100.1"/>
</dbReference>
<evidence type="ECO:0000313" key="9">
    <source>
        <dbReference type="EMBL" id="SUO97132.1"/>
    </source>
</evidence>
<comment type="pathway">
    <text evidence="1 7">Cell wall biogenesis; peptidoglycan biosynthesis.</text>
</comment>
<evidence type="ECO:0000256" key="7">
    <source>
        <dbReference type="PROSITE-ProRule" id="PRU01373"/>
    </source>
</evidence>
<dbReference type="GO" id="GO:0004180">
    <property type="term" value="F:carboxypeptidase activity"/>
    <property type="evidence" value="ECO:0007669"/>
    <property type="project" value="UniProtKB-ARBA"/>
</dbReference>
<keyword evidence="4 7" id="KW-0133">Cell shape</keyword>
<evidence type="ECO:0000256" key="4">
    <source>
        <dbReference type="ARBA" id="ARBA00022960"/>
    </source>
</evidence>
<dbReference type="PANTHER" id="PTHR36699">
    <property type="entry name" value="LD-TRANSPEPTIDASE"/>
    <property type="match status" value="1"/>
</dbReference>
<dbReference type="GO" id="GO:0071555">
    <property type="term" value="P:cell wall organization"/>
    <property type="evidence" value="ECO:0007669"/>
    <property type="project" value="UniProtKB-UniRule"/>
</dbReference>
<keyword evidence="6 7" id="KW-0961">Cell wall biogenesis/degradation</keyword>
<organism evidence="9 10">
    <name type="scientific">Suttonella ornithocola</name>
    <dbReference type="NCBI Taxonomy" id="279832"/>
    <lineage>
        <taxon>Bacteria</taxon>
        <taxon>Pseudomonadati</taxon>
        <taxon>Pseudomonadota</taxon>
        <taxon>Gammaproteobacteria</taxon>
        <taxon>Cardiobacteriales</taxon>
        <taxon>Cardiobacteriaceae</taxon>
        <taxon>Suttonella</taxon>
    </lineage>
</organism>
<dbReference type="PROSITE" id="PS52029">
    <property type="entry name" value="LD_TPASE"/>
    <property type="match status" value="1"/>
</dbReference>
<feature type="active site" description="Nucleophile" evidence="7">
    <location>
        <position position="162"/>
    </location>
</feature>
<reference evidence="9 10" key="1">
    <citation type="submission" date="2018-06" db="EMBL/GenBank/DDBJ databases">
        <authorList>
            <consortium name="Pathogen Informatics"/>
            <person name="Doyle S."/>
        </authorList>
    </citation>
    <scope>NUCLEOTIDE SEQUENCE [LARGE SCALE GENOMIC DNA]</scope>
    <source>
        <strain evidence="9 10">NCTC13337</strain>
    </source>
</reference>
<dbReference type="Proteomes" id="UP000254601">
    <property type="component" value="Unassembled WGS sequence"/>
</dbReference>
<evidence type="ECO:0000256" key="1">
    <source>
        <dbReference type="ARBA" id="ARBA00004752"/>
    </source>
</evidence>
<dbReference type="Pfam" id="PF03734">
    <property type="entry name" value="YkuD"/>
    <property type="match status" value="1"/>
</dbReference>
<dbReference type="GO" id="GO:0009252">
    <property type="term" value="P:peptidoglycan biosynthetic process"/>
    <property type="evidence" value="ECO:0007669"/>
    <property type="project" value="UniProtKB-KW"/>
</dbReference>
<dbReference type="InterPro" id="IPR005490">
    <property type="entry name" value="LD_TPept_cat_dom"/>
</dbReference>
<evidence type="ECO:0000256" key="5">
    <source>
        <dbReference type="ARBA" id="ARBA00022984"/>
    </source>
</evidence>
<feature type="domain" description="L,D-TPase catalytic" evidence="8">
    <location>
        <begin position="62"/>
        <end position="193"/>
    </location>
</feature>
<dbReference type="GO" id="GO:0016740">
    <property type="term" value="F:transferase activity"/>
    <property type="evidence" value="ECO:0007669"/>
    <property type="project" value="UniProtKB-KW"/>
</dbReference>
<dbReference type="PANTHER" id="PTHR36699:SF1">
    <property type="entry name" value="L,D-TRANSPEPTIDASE YAFK-RELATED"/>
    <property type="match status" value="1"/>
</dbReference>
<dbReference type="InterPro" id="IPR038063">
    <property type="entry name" value="Transpep_catalytic_dom"/>
</dbReference>
<evidence type="ECO:0000256" key="6">
    <source>
        <dbReference type="ARBA" id="ARBA00023316"/>
    </source>
</evidence>